<evidence type="ECO:0000256" key="1">
    <source>
        <dbReference type="ARBA" id="ARBA00022857"/>
    </source>
</evidence>
<evidence type="ECO:0000259" key="4">
    <source>
        <dbReference type="SMART" id="SM01003"/>
    </source>
</evidence>
<evidence type="ECO:0000256" key="2">
    <source>
        <dbReference type="ARBA" id="ARBA00023002"/>
    </source>
</evidence>
<dbReference type="OrthoDB" id="10059875at2759"/>
<dbReference type="FunFam" id="3.30.360.10:FF:000008">
    <property type="entry name" value="Alpha-aminoadipic semialdehyde synthase, mitochondrial"/>
    <property type="match status" value="1"/>
</dbReference>
<dbReference type="STRING" id="879819.A0A0J0XHG3"/>
<dbReference type="SUPFAM" id="SSF52283">
    <property type="entry name" value="Formate/glycerate dehydrogenase catalytic domain-like"/>
    <property type="match status" value="1"/>
</dbReference>
<dbReference type="InterPro" id="IPR051168">
    <property type="entry name" value="AASS"/>
</dbReference>
<keyword evidence="3" id="KW-0457">Lysine biosynthesis</keyword>
<protein>
    <submittedName>
        <fullName evidence="5">Putative saccharopine dehydrogenase</fullName>
    </submittedName>
</protein>
<dbReference type="Gene3D" id="3.40.50.720">
    <property type="entry name" value="NAD(P)-binding Rossmann-like Domain"/>
    <property type="match status" value="2"/>
</dbReference>
<dbReference type="AlphaFoldDB" id="A0A0J0XHG3"/>
<dbReference type="EMBL" id="KQ087233">
    <property type="protein sequence ID" value="KLT40536.1"/>
    <property type="molecule type" value="Genomic_DNA"/>
</dbReference>
<evidence type="ECO:0000256" key="3">
    <source>
        <dbReference type="ARBA" id="ARBA00023154"/>
    </source>
</evidence>
<dbReference type="RefSeq" id="XP_018277027.1">
    <property type="nucleotide sequence ID" value="XM_018423842.1"/>
</dbReference>
<keyword evidence="1" id="KW-0521">NADP</keyword>
<dbReference type="PANTHER" id="PTHR11133:SF22">
    <property type="entry name" value="ALPHA-AMINOADIPIC SEMIALDEHYDE SYNTHASE, MITOCHONDRIAL"/>
    <property type="match status" value="1"/>
</dbReference>
<evidence type="ECO:0000313" key="5">
    <source>
        <dbReference type="EMBL" id="KLT40536.1"/>
    </source>
</evidence>
<organism evidence="5 6">
    <name type="scientific">Cutaneotrichosporon oleaginosum</name>
    <dbReference type="NCBI Taxonomy" id="879819"/>
    <lineage>
        <taxon>Eukaryota</taxon>
        <taxon>Fungi</taxon>
        <taxon>Dikarya</taxon>
        <taxon>Basidiomycota</taxon>
        <taxon>Agaricomycotina</taxon>
        <taxon>Tremellomycetes</taxon>
        <taxon>Trichosporonales</taxon>
        <taxon>Trichosporonaceae</taxon>
        <taxon>Cutaneotrichosporon</taxon>
    </lineage>
</organism>
<dbReference type="CDD" id="cd12189">
    <property type="entry name" value="LKR_SDH_like"/>
    <property type="match status" value="1"/>
</dbReference>
<feature type="domain" description="Alanine dehydrogenase/pyridine nucleotide transhydrogenase N-terminal" evidence="4">
    <location>
        <begin position="28"/>
        <end position="173"/>
    </location>
</feature>
<dbReference type="Pfam" id="PF05222">
    <property type="entry name" value="AlaDh_PNT_N"/>
    <property type="match status" value="1"/>
</dbReference>
<dbReference type="Gene3D" id="3.30.360.10">
    <property type="entry name" value="Dihydrodipicolinate Reductase, domain 2"/>
    <property type="match status" value="1"/>
</dbReference>
<dbReference type="InterPro" id="IPR036291">
    <property type="entry name" value="NAD(P)-bd_dom_sf"/>
</dbReference>
<name>A0A0J0XHG3_9TREE</name>
<proteinExistence type="predicted"/>
<dbReference type="GeneID" id="28984445"/>
<keyword evidence="6" id="KW-1185">Reference proteome</keyword>
<gene>
    <name evidence="5" type="ORF">CC85DRAFT_287377</name>
</gene>
<dbReference type="InterPro" id="IPR007886">
    <property type="entry name" value="AlaDH/PNT_N"/>
</dbReference>
<dbReference type="Pfam" id="PF03435">
    <property type="entry name" value="Sacchrp_dh_NADP"/>
    <property type="match status" value="1"/>
</dbReference>
<dbReference type="SUPFAM" id="SSF51735">
    <property type="entry name" value="NAD(P)-binding Rossmann-fold domains"/>
    <property type="match status" value="1"/>
</dbReference>
<dbReference type="GO" id="GO:0005737">
    <property type="term" value="C:cytoplasm"/>
    <property type="evidence" value="ECO:0007669"/>
    <property type="project" value="TreeGrafter"/>
</dbReference>
<dbReference type="Pfam" id="PF16653">
    <property type="entry name" value="Sacchrp_dh_C"/>
    <property type="match status" value="1"/>
</dbReference>
<dbReference type="PANTHER" id="PTHR11133">
    <property type="entry name" value="SACCHAROPINE DEHYDROGENASE"/>
    <property type="match status" value="1"/>
</dbReference>
<dbReference type="InterPro" id="IPR032095">
    <property type="entry name" value="Sacchrp_dh-like_C"/>
</dbReference>
<evidence type="ECO:0000313" key="6">
    <source>
        <dbReference type="Proteomes" id="UP000053611"/>
    </source>
</evidence>
<dbReference type="InterPro" id="IPR005097">
    <property type="entry name" value="Sacchrp_dh_NADP-bd"/>
</dbReference>
<dbReference type="SMART" id="SM01003">
    <property type="entry name" value="AlaDh_PNT_N"/>
    <property type="match status" value="1"/>
</dbReference>
<dbReference type="Gene3D" id="1.10.1870.10">
    <property type="entry name" value="Domain 3, Saccharopine reductase"/>
    <property type="match status" value="1"/>
</dbReference>
<dbReference type="Proteomes" id="UP000053611">
    <property type="component" value="Unassembled WGS sequence"/>
</dbReference>
<dbReference type="GO" id="GO:0004753">
    <property type="term" value="F:saccharopine dehydrogenase activity"/>
    <property type="evidence" value="ECO:0007669"/>
    <property type="project" value="TreeGrafter"/>
</dbReference>
<sequence>MIRPPTLRPLRPLRTSASLMTRSLATLGIRREDPRRVWERRTPLTPEAVATLTDKAAVEVESCSRRCFPDSAYAAAGAKIVPKLSKDVNLVLGIKEPRVEDVHALIDSDPSVKRTWMMFSHTHKGQPYNTPLLSAFLPPSKGQTLIDHELLTSPGKDGKLRRVAAFGWFAGAVGAGEALSLTGQALLRRGVSHPLLHLARPYTYTSLDEFKAALKRAGDAAELTALRKASDPSLSHDAEGPVVIALTGAGNVSTGSRDMLDEAGVQWVDWTQLPNLKPGPKIYACALPPYSYLQRKTDGGYDRIEYYANPDLYESTFTERIAPYITTLIHGAGWQEGFPRIMTNADMERYLAEGKGKHKMIALQDVTCDVEGALEFMNHYTTIDEPVFEGPGGILIGSTDVLPTELPADSSTYFSGKLLPYVERAVDRANGKPVVNDEIDQTLNRARIVANSELLEKHEWLQENVDKWRATQSVGLLPQKKRVLLLGSGLVAGPAVEAFLKRPDVQLVIASNNLAEAEALARNRRNVSTRSLDVSDDAALGETVAGADVIVSLLPAPMHVQVARHCITHGRHLVTASYVSPEMKELDAEAKAKDVLLLGECGLDPGIDSMAAMRIMERVHKEGKKVVSFVSWCGGLPEASASNVPLAYKFSWSPKAVLTAALNNAEFKLNGEMRKVAGQDLLREHFPNVKLWRGLALEGLANRDSLPYAEKYGLGSIQDLRDCFRGTLRYQGFAHLMDGFRTLGLLGQEKVEAAGSWPGFLAASMSQALGREVKEENLLAEVEQATGADAELVEALQYFSLLPGSSLGAPAPPALPKQPQAPIDTFASLLSKKLAYASDERDAVLLHHAFKIVPADSGGVGEQTVTASLLCTGDERASAMATTVGCTLAFAALRVADGQVQVRGVTGPYTKDVWAGVLDELERIGVKVKETWS</sequence>
<keyword evidence="3" id="KW-0028">Amino-acid biosynthesis</keyword>
<dbReference type="SUPFAM" id="SSF55347">
    <property type="entry name" value="Glyceraldehyde-3-phosphate dehydrogenase-like, C-terminal domain"/>
    <property type="match status" value="1"/>
</dbReference>
<reference evidence="5 6" key="1">
    <citation type="submission" date="2015-03" db="EMBL/GenBank/DDBJ databases">
        <title>Genomics and transcriptomics of the oil-accumulating basidiomycete yeast T. oleaginosus allow insights into substrate utilization and the diverse evolutionary trajectories of mating systems in fungi.</title>
        <authorList>
            <consortium name="DOE Joint Genome Institute"/>
            <person name="Kourist R."/>
            <person name="Kracht O."/>
            <person name="Bracharz F."/>
            <person name="Lipzen A."/>
            <person name="Nolan M."/>
            <person name="Ohm R."/>
            <person name="Grigoriev I."/>
            <person name="Sun S."/>
            <person name="Heitman J."/>
            <person name="Bruck T."/>
            <person name="Nowrousian M."/>
        </authorList>
    </citation>
    <scope>NUCLEOTIDE SEQUENCE [LARGE SCALE GENOMIC DNA]</scope>
    <source>
        <strain evidence="5 6">IBC0246</strain>
    </source>
</reference>
<keyword evidence="2" id="KW-0560">Oxidoreductase</keyword>
<dbReference type="FunFam" id="3.40.50.720:FF:000072">
    <property type="entry name" value="Saccharopine dehydrogenase [NADP(+), L-glutamate-forming]"/>
    <property type="match status" value="1"/>
</dbReference>
<accession>A0A0J0XHG3</accession>
<dbReference type="GO" id="GO:0019878">
    <property type="term" value="P:lysine biosynthetic process via aminoadipic acid"/>
    <property type="evidence" value="ECO:0007669"/>
    <property type="project" value="TreeGrafter"/>
</dbReference>